<dbReference type="RefSeq" id="WP_309940307.1">
    <property type="nucleotide sequence ID" value="NZ_AP025305.1"/>
</dbReference>
<dbReference type="EMBL" id="JAVDQD010000004">
    <property type="protein sequence ID" value="MDR6240392.1"/>
    <property type="molecule type" value="Genomic_DNA"/>
</dbReference>
<organism evidence="1 2">
    <name type="scientific">Aureibacter tunicatorum</name>
    <dbReference type="NCBI Taxonomy" id="866807"/>
    <lineage>
        <taxon>Bacteria</taxon>
        <taxon>Pseudomonadati</taxon>
        <taxon>Bacteroidota</taxon>
        <taxon>Cytophagia</taxon>
        <taxon>Cytophagales</taxon>
        <taxon>Persicobacteraceae</taxon>
        <taxon>Aureibacter</taxon>
    </lineage>
</organism>
<accession>A0AAE3XNW4</accession>
<evidence type="ECO:0000313" key="1">
    <source>
        <dbReference type="EMBL" id="MDR6240392.1"/>
    </source>
</evidence>
<keyword evidence="2" id="KW-1185">Reference proteome</keyword>
<evidence type="ECO:0000313" key="2">
    <source>
        <dbReference type="Proteomes" id="UP001185092"/>
    </source>
</evidence>
<protein>
    <submittedName>
        <fullName evidence="1">Uncharacterized protein</fullName>
    </submittedName>
</protein>
<dbReference type="AlphaFoldDB" id="A0AAE3XNW4"/>
<proteinExistence type="predicted"/>
<reference evidence="1" key="1">
    <citation type="submission" date="2023-07" db="EMBL/GenBank/DDBJ databases">
        <title>Genomic Encyclopedia of Type Strains, Phase IV (KMG-IV): sequencing the most valuable type-strain genomes for metagenomic binning, comparative biology and taxonomic classification.</title>
        <authorList>
            <person name="Goeker M."/>
        </authorList>
    </citation>
    <scope>NUCLEOTIDE SEQUENCE</scope>
    <source>
        <strain evidence="1">DSM 26174</strain>
    </source>
</reference>
<sequence length="260" mass="30862">MYSTISESFNNTNWNYLRITDELINSRYKWVNVSLPIVDNEHSWAHEHNIIRLFIISRTFLSKEDAVIWMKTKSIYNLDAIHLSLLDHYCCPKINIQDDIDSLIDKANNKSLLIFIQLVLDRSLLWYDPESGLGWTGCFQEILRISSKKLQRKSMQEVSRSGNLEIEGVDFVSLEDYTHVFYKFKNLINGLERGEVYYDIQVLSKQVHGALLKSMQLFFEDSYYCHILLPEIDWERKLNEIIIQETDWCKFQLSRLFNKE</sequence>
<comment type="caution">
    <text evidence="1">The sequence shown here is derived from an EMBL/GenBank/DDBJ whole genome shotgun (WGS) entry which is preliminary data.</text>
</comment>
<name>A0AAE3XNW4_9BACT</name>
<dbReference type="Proteomes" id="UP001185092">
    <property type="component" value="Unassembled WGS sequence"/>
</dbReference>
<gene>
    <name evidence="1" type="ORF">HNQ88_003458</name>
</gene>